<name>Q7NTI4_CHRVO</name>
<gene>
    <name evidence="1" type="ordered locus">CV_3070</name>
</gene>
<evidence type="ECO:0000313" key="2">
    <source>
        <dbReference type="Proteomes" id="UP000001424"/>
    </source>
</evidence>
<evidence type="ECO:0008006" key="3">
    <source>
        <dbReference type="Google" id="ProtNLM"/>
    </source>
</evidence>
<dbReference type="EMBL" id="AE016825">
    <property type="protein sequence ID" value="AAQ60739.1"/>
    <property type="molecule type" value="Genomic_DNA"/>
</dbReference>
<sequence>MRHRPLIANRLLRRAAPRRHPTSTTRIRDAMNKILTALLLAAIAIPAAHADTPAEIRGQAFKKMLLQSFEPMGMAVRERAPYDKAKFEQQAEAMKTLAAEPFKHFPANSISGKSRAKPEIWSQPAKFQADRDAFLKSVDNLAAVAKAGDLAAIKKAYGQVAQNCKTCHDAFRGPEK</sequence>
<organism evidence="1 2">
    <name type="scientific">Chromobacterium violaceum (strain ATCC 12472 / DSM 30191 / JCM 1249 / CCUG 213 / NBRC 12614 / NCIMB 9131 / NCTC 9757 / MK)</name>
    <dbReference type="NCBI Taxonomy" id="243365"/>
    <lineage>
        <taxon>Bacteria</taxon>
        <taxon>Pseudomonadati</taxon>
        <taxon>Pseudomonadota</taxon>
        <taxon>Betaproteobacteria</taxon>
        <taxon>Neisseriales</taxon>
        <taxon>Chromobacteriaceae</taxon>
        <taxon>Chromobacterium</taxon>
    </lineage>
</organism>
<dbReference type="GO" id="GO:0022900">
    <property type="term" value="P:electron transport chain"/>
    <property type="evidence" value="ECO:0007669"/>
    <property type="project" value="InterPro"/>
</dbReference>
<dbReference type="GO" id="GO:0020037">
    <property type="term" value="F:heme binding"/>
    <property type="evidence" value="ECO:0007669"/>
    <property type="project" value="InterPro"/>
</dbReference>
<dbReference type="GO" id="GO:0009055">
    <property type="term" value="F:electron transfer activity"/>
    <property type="evidence" value="ECO:0007669"/>
    <property type="project" value="InterPro"/>
</dbReference>
<accession>Q7NTI4</accession>
<dbReference type="InterPro" id="IPR010980">
    <property type="entry name" value="Cyt_c/b562"/>
</dbReference>
<dbReference type="PROSITE" id="PS51009">
    <property type="entry name" value="CYTCII"/>
    <property type="match status" value="1"/>
</dbReference>
<dbReference type="GO" id="GO:0005506">
    <property type="term" value="F:iron ion binding"/>
    <property type="evidence" value="ECO:0007669"/>
    <property type="project" value="InterPro"/>
</dbReference>
<proteinExistence type="predicted"/>
<dbReference type="HOGENOM" id="CLU_106713_4_0_4"/>
<dbReference type="STRING" id="243365.CV_3070"/>
<protein>
    <recommendedName>
        <fullName evidence="3">Cytochrome c</fullName>
    </recommendedName>
</protein>
<dbReference type="InterPro" id="IPR015984">
    <property type="entry name" value="Cyt_c_prime_subgr"/>
</dbReference>
<dbReference type="Proteomes" id="UP000001424">
    <property type="component" value="Chromosome"/>
</dbReference>
<dbReference type="InterPro" id="IPR002321">
    <property type="entry name" value="Cyt_c_II"/>
</dbReference>
<reference evidence="1 2" key="1">
    <citation type="journal article" date="2003" name="Proc. Natl. Acad. Sci. U.S.A.">
        <title>The complete genome sequence of Chromobacterium violaceum reveals remarkable and exploitable bacterial adaptability.</title>
        <authorList>
            <person name="Vasconcelos A.T.R."/>
            <person name="de Almeida D.F."/>
            <person name="Almeida F.C."/>
            <person name="de Almeida L.G.P."/>
            <person name="de Almeida R."/>
            <person name="Goncalves J.A.A."/>
            <person name="Andrade E.M."/>
            <person name="Antonio R.V."/>
            <person name="Araripe J."/>
            <person name="de Araujo M.F.F."/>
            <person name="Filho S.A."/>
            <person name="Azevedo V."/>
            <person name="Batista A.J."/>
            <person name="Bataus L.A.M."/>
            <person name="Batista J.S."/>
            <person name="Belo A."/>
            <person name="vander Berg C."/>
            <person name="Blamey J."/>
            <person name="Bogo M."/>
            <person name="Bonato S."/>
            <person name="Bordignon J."/>
            <person name="Brito C.A."/>
            <person name="Brocchi M."/>
            <person name="Burity H.A."/>
            <person name="Camargo A.A."/>
            <person name="Cardoso D.D.P."/>
            <person name="Carneiro N.P."/>
            <person name="Carraro D.M."/>
            <person name="Carvalho C.M.B."/>
            <person name="Cascardo J.C.M."/>
            <person name="Cavada B.S."/>
            <person name="Chueire L.M.O."/>
            <person name="Pasa T.B.C."/>
            <person name="Duran N."/>
            <person name="Fagundes N."/>
            <person name="Falcao C.L."/>
            <person name="Fantinatti F."/>
            <person name="Farias I.P."/>
            <person name="Felipe M.S.S."/>
            <person name="Ferrari L.P."/>
            <person name="Ferro J.A."/>
            <person name="Ferro M.I.T."/>
            <person name="Franco G.R."/>
            <person name="Freitas N.S.A."/>
            <person name="Furlan L.R."/>
            <person name="Gazzinelli R.T."/>
            <person name="Gomes E.A."/>
            <person name="Goncalves P.R."/>
            <person name="Grangeiro T.B."/>
            <person name="Grattapaglia D."/>
            <person name="Grisard E.C."/>
            <person name="Guimaraes C.T."/>
            <person name="Hanna E.S."/>
            <person name="Hungria M."/>
            <person name="Jardim S.N."/>
            <person name="Laurino J."/>
            <person name="Leoi L.C.T."/>
            <person name="Fassarella L."/>
            <person name="Lima A."/>
            <person name="Loureiro M.F."/>
            <person name="Lyra M.C.P."/>
            <person name="Macedo M."/>
            <person name="Madeira H.M.F."/>
            <person name="Manfio G.P."/>
            <person name="Maranhao A.Q."/>
            <person name="Martins W.S."/>
            <person name="di Mauro S.M.Z."/>
            <person name="de Medeiros S.R.B."/>
            <person name="Meissner R.D.V."/>
            <person name="Menck C.F.M."/>
            <person name="Moreira M.A.M."/>
            <person name="Nascimento F.F."/>
            <person name="Nicolas M.F."/>
            <person name="Oliveira J.G."/>
            <person name="Oliveira S.C."/>
            <person name="Paixao R.F.C."/>
            <person name="Parente J.A."/>
            <person name="Pedrosa F.O."/>
            <person name="Pena S.J.D."/>
            <person name="Perreira J.O."/>
            <person name="Perreira M."/>
            <person name="Pinto L.S.R.C."/>
            <person name="Pinto L.S."/>
            <person name="Porto J.I.R."/>
            <person name="Potrich D.P."/>
            <person name="Neto C.E.R."/>
            <person name="Reis A.M.M."/>
            <person name="Rigo L.U."/>
            <person name="Rondinelli E."/>
            <person name="dos Santos E.B.P."/>
            <person name="Santos F.R."/>
            <person name="Schneider M.P.C."/>
            <person name="Seuanez H.N."/>
            <person name="Silva A.M.R."/>
            <person name="da Silva A.L.C."/>
            <person name="Silva D.W."/>
            <person name="Silva R."/>
            <person name="Simoes I.C."/>
            <person name="Simon D."/>
            <person name="Soares C.M.A."/>
            <person name="Soares R.B.A."/>
            <person name="Souza E.M."/>
            <person name="Souza K.R.L."/>
            <person name="Souza R.C."/>
            <person name="Steffens M.B.R."/>
            <person name="Steindel M."/>
            <person name="Teixeira S.R."/>
            <person name="Urmenyi T."/>
            <person name="Vettore A."/>
            <person name="Wassem R."/>
            <person name="Zaha A."/>
            <person name="Simpson A.J.G."/>
        </authorList>
    </citation>
    <scope>NUCLEOTIDE SEQUENCE [LARGE SCALE GENOMIC DNA]</scope>
    <source>
        <strain evidence="2">ATCC 12472 / DSM 30191 / JCM 1249 / NBRC 12614 / NCIMB 9131 / NCTC 9757</strain>
    </source>
</reference>
<dbReference type="Pfam" id="PF01322">
    <property type="entry name" value="Cytochrom_C_2"/>
    <property type="match status" value="1"/>
</dbReference>
<evidence type="ECO:0000313" key="1">
    <source>
        <dbReference type="EMBL" id="AAQ60739.1"/>
    </source>
</evidence>
<dbReference type="SUPFAM" id="SSF47175">
    <property type="entry name" value="Cytochromes"/>
    <property type="match status" value="1"/>
</dbReference>
<dbReference type="eggNOG" id="COG3909">
    <property type="taxonomic scope" value="Bacteria"/>
</dbReference>
<dbReference type="KEGG" id="cvi:CV_3070"/>
<dbReference type="AlphaFoldDB" id="Q7NTI4"/>
<dbReference type="PRINTS" id="PR00608">
    <property type="entry name" value="CYTCHROMECII"/>
</dbReference>
<keyword evidence="2" id="KW-1185">Reference proteome</keyword>
<dbReference type="Gene3D" id="1.20.120.10">
    <property type="entry name" value="Cytochrome c/b562"/>
    <property type="match status" value="1"/>
</dbReference>